<proteinExistence type="inferred from homology"/>
<protein>
    <recommendedName>
        <fullName evidence="12">Aminopeptidase</fullName>
        <ecNumber evidence="12">3.4.11.-</ecNumber>
    </recommendedName>
</protein>
<accession>A0A3B9L1Y5</accession>
<keyword evidence="6 12" id="KW-0378">Hydrolase</keyword>
<gene>
    <name evidence="16" type="ORF">DCG65_10060</name>
</gene>
<evidence type="ECO:0000256" key="11">
    <source>
        <dbReference type="PIRSR" id="PIRSR634016-4"/>
    </source>
</evidence>
<reference evidence="16 17" key="1">
    <citation type="journal article" date="2018" name="Nat. Biotechnol.">
        <title>A standardized bacterial taxonomy based on genome phylogeny substantially revises the tree of life.</title>
        <authorList>
            <person name="Parks D.H."/>
            <person name="Chuvochina M."/>
            <person name="Waite D.W."/>
            <person name="Rinke C."/>
            <person name="Skarshewski A."/>
            <person name="Chaumeil P.A."/>
            <person name="Hugenholtz P."/>
        </authorList>
    </citation>
    <scope>NUCLEOTIDE SEQUENCE [LARGE SCALE GENOMIC DNA]</scope>
    <source>
        <strain evidence="16">UBA8557</strain>
    </source>
</reference>
<dbReference type="CDD" id="cd09601">
    <property type="entry name" value="M1_APN-Q_like"/>
    <property type="match status" value="1"/>
</dbReference>
<dbReference type="EMBL" id="DMBR01000300">
    <property type="protein sequence ID" value="HAE94896.1"/>
    <property type="molecule type" value="Genomic_DNA"/>
</dbReference>
<evidence type="ECO:0000256" key="6">
    <source>
        <dbReference type="ARBA" id="ARBA00022801"/>
    </source>
</evidence>
<keyword evidence="8 12" id="KW-0482">Metalloprotease</keyword>
<dbReference type="SUPFAM" id="SSF55486">
    <property type="entry name" value="Metalloproteases ('zincins'), catalytic domain"/>
    <property type="match status" value="1"/>
</dbReference>
<evidence type="ECO:0000256" key="2">
    <source>
        <dbReference type="ARBA" id="ARBA00010136"/>
    </source>
</evidence>
<feature type="site" description="Transition state stabilizer" evidence="11">
    <location>
        <position position="469"/>
    </location>
</feature>
<dbReference type="Gene3D" id="1.25.50.20">
    <property type="match status" value="1"/>
</dbReference>
<organism evidence="16 17">
    <name type="scientific">Hyphomonas atlantica</name>
    <dbReference type="NCBI Taxonomy" id="1280948"/>
    <lineage>
        <taxon>Bacteria</taxon>
        <taxon>Pseudomonadati</taxon>
        <taxon>Pseudomonadota</taxon>
        <taxon>Alphaproteobacteria</taxon>
        <taxon>Hyphomonadales</taxon>
        <taxon>Hyphomonadaceae</taxon>
        <taxon>Hyphomonas</taxon>
    </lineage>
</organism>
<feature type="binding site" evidence="10">
    <location>
        <position position="388"/>
    </location>
    <ligand>
        <name>Zn(2+)</name>
        <dbReference type="ChEBI" id="CHEBI:29105"/>
        <note>catalytic</note>
    </ligand>
</feature>
<evidence type="ECO:0000259" key="13">
    <source>
        <dbReference type="Pfam" id="PF01433"/>
    </source>
</evidence>
<dbReference type="Gene3D" id="2.60.40.1730">
    <property type="entry name" value="tricorn interacting facor f3 domain"/>
    <property type="match status" value="1"/>
</dbReference>
<dbReference type="Gene3D" id="1.10.390.10">
    <property type="entry name" value="Neutral Protease Domain 2"/>
    <property type="match status" value="1"/>
</dbReference>
<dbReference type="PRINTS" id="PR00756">
    <property type="entry name" value="ALADIPTASE"/>
</dbReference>
<dbReference type="GO" id="GO:0042277">
    <property type="term" value="F:peptide binding"/>
    <property type="evidence" value="ECO:0007669"/>
    <property type="project" value="TreeGrafter"/>
</dbReference>
<dbReference type="Pfam" id="PF11838">
    <property type="entry name" value="ERAP1_C"/>
    <property type="match status" value="1"/>
</dbReference>
<feature type="binding site" evidence="10">
    <location>
        <position position="407"/>
    </location>
    <ligand>
        <name>Zn(2+)</name>
        <dbReference type="ChEBI" id="CHEBI:29105"/>
        <note>catalytic</note>
    </ligand>
</feature>
<dbReference type="InterPro" id="IPR045357">
    <property type="entry name" value="Aminopeptidase_N-like_N"/>
</dbReference>
<dbReference type="GO" id="GO:0008270">
    <property type="term" value="F:zinc ion binding"/>
    <property type="evidence" value="ECO:0007669"/>
    <property type="project" value="UniProtKB-UniRule"/>
</dbReference>
<keyword evidence="3 12" id="KW-0031">Aminopeptidase</keyword>
<dbReference type="FunFam" id="1.10.390.10:FF:000006">
    <property type="entry name" value="Puromycin-sensitive aminopeptidase"/>
    <property type="match status" value="1"/>
</dbReference>
<dbReference type="GO" id="GO:0005615">
    <property type="term" value="C:extracellular space"/>
    <property type="evidence" value="ECO:0007669"/>
    <property type="project" value="TreeGrafter"/>
</dbReference>
<dbReference type="GO" id="GO:0043171">
    <property type="term" value="P:peptide catabolic process"/>
    <property type="evidence" value="ECO:0007669"/>
    <property type="project" value="TreeGrafter"/>
</dbReference>
<feature type="domain" description="ERAP1-like C-terminal" evidence="14">
    <location>
        <begin position="610"/>
        <end position="925"/>
    </location>
</feature>
<evidence type="ECO:0000313" key="17">
    <source>
        <dbReference type="Proteomes" id="UP000259173"/>
    </source>
</evidence>
<dbReference type="GO" id="GO:0016020">
    <property type="term" value="C:membrane"/>
    <property type="evidence" value="ECO:0007669"/>
    <property type="project" value="TreeGrafter"/>
</dbReference>
<name>A0A3B9L1Y5_9PROT</name>
<comment type="cofactor">
    <cofactor evidence="10 12">
        <name>Zn(2+)</name>
        <dbReference type="ChEBI" id="CHEBI:29105"/>
    </cofactor>
    <text evidence="10 12">Binds 1 zinc ion per subunit.</text>
</comment>
<dbReference type="Proteomes" id="UP000259173">
    <property type="component" value="Unassembled WGS sequence"/>
</dbReference>
<evidence type="ECO:0000259" key="14">
    <source>
        <dbReference type="Pfam" id="PF11838"/>
    </source>
</evidence>
<evidence type="ECO:0000256" key="3">
    <source>
        <dbReference type="ARBA" id="ARBA00022438"/>
    </source>
</evidence>
<feature type="domain" description="Aminopeptidase N-like N-terminal" evidence="15">
    <location>
        <begin position="93"/>
        <end position="271"/>
    </location>
</feature>
<evidence type="ECO:0000256" key="7">
    <source>
        <dbReference type="ARBA" id="ARBA00022833"/>
    </source>
</evidence>
<comment type="similarity">
    <text evidence="2 12">Belongs to the peptidase M1 family.</text>
</comment>
<dbReference type="GO" id="GO:0016285">
    <property type="term" value="F:alanyl aminopeptidase activity"/>
    <property type="evidence" value="ECO:0007669"/>
    <property type="project" value="UniProtKB-EC"/>
</dbReference>
<feature type="active site" description="Proton acceptor" evidence="9">
    <location>
        <position position="385"/>
    </location>
</feature>
<evidence type="ECO:0000259" key="15">
    <source>
        <dbReference type="Pfam" id="PF17900"/>
    </source>
</evidence>
<dbReference type="Pfam" id="PF01433">
    <property type="entry name" value="Peptidase_M1"/>
    <property type="match status" value="1"/>
</dbReference>
<dbReference type="GO" id="GO:0005737">
    <property type="term" value="C:cytoplasm"/>
    <property type="evidence" value="ECO:0007669"/>
    <property type="project" value="TreeGrafter"/>
</dbReference>
<evidence type="ECO:0000256" key="12">
    <source>
        <dbReference type="RuleBase" id="RU364040"/>
    </source>
</evidence>
<keyword evidence="4 12" id="KW-0645">Protease</keyword>
<comment type="caution">
    <text evidence="16">The sequence shown here is derived from an EMBL/GenBank/DDBJ whole genome shotgun (WGS) entry which is preliminary data.</text>
</comment>
<comment type="catalytic activity">
    <reaction evidence="1">
        <text>Release of an N-terminal amino acid, Xaa-|-Yaa- from a peptide, amide or arylamide. Xaa is preferably Ala, but may be most amino acids including Pro (slow action). When a terminal hydrophobic residue is followed by a prolyl residue, the two may be released as an intact Xaa-Pro dipeptide.</text>
        <dbReference type="EC" id="3.4.11.2"/>
    </reaction>
</comment>
<dbReference type="EC" id="3.4.11.-" evidence="12"/>
<dbReference type="SUPFAM" id="SSF63737">
    <property type="entry name" value="Leukotriene A4 hydrolase N-terminal domain"/>
    <property type="match status" value="1"/>
</dbReference>
<evidence type="ECO:0000256" key="4">
    <source>
        <dbReference type="ARBA" id="ARBA00022670"/>
    </source>
</evidence>
<dbReference type="InterPro" id="IPR042097">
    <property type="entry name" value="Aminopeptidase_N-like_N_sf"/>
</dbReference>
<keyword evidence="7 10" id="KW-0862">Zinc</keyword>
<dbReference type="InterPro" id="IPR034016">
    <property type="entry name" value="M1_APN-typ"/>
</dbReference>
<evidence type="ECO:0000256" key="1">
    <source>
        <dbReference type="ARBA" id="ARBA00000098"/>
    </source>
</evidence>
<evidence type="ECO:0000256" key="9">
    <source>
        <dbReference type="PIRSR" id="PIRSR634016-1"/>
    </source>
</evidence>
<dbReference type="PANTHER" id="PTHR11533:SF174">
    <property type="entry name" value="PUROMYCIN-SENSITIVE AMINOPEPTIDASE-RELATED"/>
    <property type="match status" value="1"/>
</dbReference>
<dbReference type="InterPro" id="IPR024571">
    <property type="entry name" value="ERAP1-like_C_dom"/>
</dbReference>
<evidence type="ECO:0000313" key="16">
    <source>
        <dbReference type="EMBL" id="HAE94896.1"/>
    </source>
</evidence>
<dbReference type="PANTHER" id="PTHR11533">
    <property type="entry name" value="PROTEASE M1 ZINC METALLOPROTEASE"/>
    <property type="match status" value="1"/>
</dbReference>
<evidence type="ECO:0000256" key="8">
    <source>
        <dbReference type="ARBA" id="ARBA00023049"/>
    </source>
</evidence>
<dbReference type="GO" id="GO:0006508">
    <property type="term" value="P:proteolysis"/>
    <property type="evidence" value="ECO:0007669"/>
    <property type="project" value="UniProtKB-KW"/>
</dbReference>
<dbReference type="InterPro" id="IPR050344">
    <property type="entry name" value="Peptidase_M1_aminopeptidases"/>
</dbReference>
<evidence type="ECO:0000256" key="5">
    <source>
        <dbReference type="ARBA" id="ARBA00022723"/>
    </source>
</evidence>
<dbReference type="Pfam" id="PF17900">
    <property type="entry name" value="Peptidase_M1_N"/>
    <property type="match status" value="1"/>
</dbReference>
<dbReference type="InterPro" id="IPR027268">
    <property type="entry name" value="Peptidase_M4/M1_CTD_sf"/>
</dbReference>
<evidence type="ECO:0000256" key="10">
    <source>
        <dbReference type="PIRSR" id="PIRSR634016-3"/>
    </source>
</evidence>
<sequence>MGSLKRVLNSSCFEPLLPLRQLWFLSSNCFIHYRILSMNSLRFRAALAGAVSILALQACGNAASEPGNAPAGQDAPIVTEVPPAGQLPTGVSPLAYRLDLKTDPDAESFGGLVEIDVDLSAPHGRIWLHSVDQDILDARAVLPDGTSVPATFTGDQAPGGVSRLDFDTPLPAGPATLELSYIAPYNFGLAGLYKAVQSDTDYLATQMEAIDARRMVPSFDEPRFKTPWTVTVTAPAGMQVIANGEEINAKPAEDGWVRHEFAKTRPIQSYLVALAVGPYEERVAADIPATTLRAEPIPLRGFAAIGKRDKLAESLDITDEMLLWQESYFDYPYPYGKLDLIAAPEFAYGAMENAGAIIYREAALLMDEQTSLARRRGVLTTHAHELGHQWFGNLVTPKWWNDIWLNEAFATWISYKTMHAVDPDGEWNLSPILAGLSAMGSDSLVAARQIRNPINANGDILDAFDAITYRKGGSVLNMFETYLGEEDFRAGIRLHMKRFEDGVADADDFMQSIADGSGQPEIVSSFTSYISQPGIPSLDVAVSCPAPDAGLITITQKRYAPLGSDIDPDAQVWEIPFAARINGPTGDRTIRQMLKDRVTEIPLDGGCADWVMPNADGTGYWRFDTGSDNLNALIDAYDSLSDGEQILFADALESGFRAGRISIEDLKRGIEATTSGHPRAVSEATGVIPTLNRLLDESGQENLRAWVQATFGPLAEYLESRPATALSQQEVLLRDKIYSLLLEYGDRPEDRSALLDRAQRYIGANGTPDQSALPPEDLGIAMKIGAEDGGRAFYDAATAYLPSVTNQTERRTLLAALANRGDESMVEDLFAESLKGSYSADEVFAVVSSALSNDTAKDRAWEIFMAEFDAIVARMPEIRKPQLAGMTGYVCSVQKSSDIAAFFETKGALIPGYERSLAQGVERAQLCSALKTQKALDVKNAFQ</sequence>
<dbReference type="AlphaFoldDB" id="A0A3B9L1Y5"/>
<dbReference type="InterPro" id="IPR014782">
    <property type="entry name" value="Peptidase_M1_dom"/>
</dbReference>
<dbReference type="InterPro" id="IPR001930">
    <property type="entry name" value="Peptidase_M1"/>
</dbReference>
<keyword evidence="5 10" id="KW-0479">Metal-binding</keyword>
<feature type="binding site" evidence="10">
    <location>
        <position position="384"/>
    </location>
    <ligand>
        <name>Zn(2+)</name>
        <dbReference type="ChEBI" id="CHEBI:29105"/>
        <note>catalytic</note>
    </ligand>
</feature>
<feature type="domain" description="Peptidase M1 membrane alanine aminopeptidase" evidence="13">
    <location>
        <begin position="314"/>
        <end position="526"/>
    </location>
</feature>
<dbReference type="GO" id="GO:0070006">
    <property type="term" value="F:metalloaminopeptidase activity"/>
    <property type="evidence" value="ECO:0007669"/>
    <property type="project" value="TreeGrafter"/>
</dbReference>